<proteinExistence type="inferred from homology"/>
<dbReference type="NCBIfam" id="TIGR00756">
    <property type="entry name" value="PPR"/>
    <property type="match status" value="2"/>
</dbReference>
<reference evidence="4 6" key="1">
    <citation type="journal article" date="2011" name="Nature">
        <title>The Medicago genome provides insight into the evolution of rhizobial symbioses.</title>
        <authorList>
            <person name="Young N.D."/>
            <person name="Debelle F."/>
            <person name="Oldroyd G.E."/>
            <person name="Geurts R."/>
            <person name="Cannon S.B."/>
            <person name="Udvardi M.K."/>
            <person name="Benedito V.A."/>
            <person name="Mayer K.F."/>
            <person name="Gouzy J."/>
            <person name="Schoof H."/>
            <person name="Van de Peer Y."/>
            <person name="Proost S."/>
            <person name="Cook D.R."/>
            <person name="Meyers B.C."/>
            <person name="Spannagl M."/>
            <person name="Cheung F."/>
            <person name="De Mita S."/>
            <person name="Krishnakumar V."/>
            <person name="Gundlach H."/>
            <person name="Zhou S."/>
            <person name="Mudge J."/>
            <person name="Bharti A.K."/>
            <person name="Murray J.D."/>
            <person name="Naoumkina M.A."/>
            <person name="Rosen B."/>
            <person name="Silverstein K.A."/>
            <person name="Tang H."/>
            <person name="Rombauts S."/>
            <person name="Zhao P.X."/>
            <person name="Zhou P."/>
            <person name="Barbe V."/>
            <person name="Bardou P."/>
            <person name="Bechner M."/>
            <person name="Bellec A."/>
            <person name="Berger A."/>
            <person name="Berges H."/>
            <person name="Bidwell S."/>
            <person name="Bisseling T."/>
            <person name="Choisne N."/>
            <person name="Couloux A."/>
            <person name="Denny R."/>
            <person name="Deshpande S."/>
            <person name="Dai X."/>
            <person name="Doyle J.J."/>
            <person name="Dudez A.M."/>
            <person name="Farmer A.D."/>
            <person name="Fouteau S."/>
            <person name="Franken C."/>
            <person name="Gibelin C."/>
            <person name="Gish J."/>
            <person name="Goldstein S."/>
            <person name="Gonzalez A.J."/>
            <person name="Green P.J."/>
            <person name="Hallab A."/>
            <person name="Hartog M."/>
            <person name="Hua A."/>
            <person name="Humphray S.J."/>
            <person name="Jeong D.H."/>
            <person name="Jing Y."/>
            <person name="Jocker A."/>
            <person name="Kenton S.M."/>
            <person name="Kim D.J."/>
            <person name="Klee K."/>
            <person name="Lai H."/>
            <person name="Lang C."/>
            <person name="Lin S."/>
            <person name="Macmil S.L."/>
            <person name="Magdelenat G."/>
            <person name="Matthews L."/>
            <person name="McCorrison J."/>
            <person name="Monaghan E.L."/>
            <person name="Mun J.H."/>
            <person name="Najar F.Z."/>
            <person name="Nicholson C."/>
            <person name="Noirot C."/>
            <person name="O'Bleness M."/>
            <person name="Paule C.R."/>
            <person name="Poulain J."/>
            <person name="Prion F."/>
            <person name="Qin B."/>
            <person name="Qu C."/>
            <person name="Retzel E.F."/>
            <person name="Riddle C."/>
            <person name="Sallet E."/>
            <person name="Samain S."/>
            <person name="Samson N."/>
            <person name="Sanders I."/>
            <person name="Saurat O."/>
            <person name="Scarpelli C."/>
            <person name="Schiex T."/>
            <person name="Segurens B."/>
            <person name="Severin A.J."/>
            <person name="Sherrier D.J."/>
            <person name="Shi R."/>
            <person name="Sims S."/>
            <person name="Singer S.R."/>
            <person name="Sinharoy S."/>
            <person name="Sterck L."/>
            <person name="Viollet A."/>
            <person name="Wang B.B."/>
            <person name="Wang K."/>
            <person name="Wang M."/>
            <person name="Wang X."/>
            <person name="Warfsmann J."/>
            <person name="Weissenbach J."/>
            <person name="White D.D."/>
            <person name="White J.D."/>
            <person name="Wiley G.B."/>
            <person name="Wincker P."/>
            <person name="Xing Y."/>
            <person name="Yang L."/>
            <person name="Yao Z."/>
            <person name="Ying F."/>
            <person name="Zhai J."/>
            <person name="Zhou L."/>
            <person name="Zuber A."/>
            <person name="Denarie J."/>
            <person name="Dixon R.A."/>
            <person name="May G.D."/>
            <person name="Schwartz D.C."/>
            <person name="Rogers J."/>
            <person name="Quetier F."/>
            <person name="Town C.D."/>
            <person name="Roe B.A."/>
        </authorList>
    </citation>
    <scope>NUCLEOTIDE SEQUENCE [LARGE SCALE GENOMIC DNA]</scope>
    <source>
        <strain evidence="4">A17</strain>
        <strain evidence="5 6">cv. Jemalong A17</strain>
    </source>
</reference>
<keyword evidence="6" id="KW-1185">Reference proteome</keyword>
<dbReference type="PANTHER" id="PTHR47941">
    <property type="entry name" value="PENTATRICOPEPTIDE REPEAT-CONTAINING PROTEIN 3, MITOCHONDRIAL"/>
    <property type="match status" value="1"/>
</dbReference>
<comment type="similarity">
    <text evidence="1">Belongs to the PPR family. P subfamily.</text>
</comment>
<feature type="repeat" description="PPR" evidence="3">
    <location>
        <begin position="1"/>
        <end position="32"/>
    </location>
</feature>
<dbReference type="PROSITE" id="PS51375">
    <property type="entry name" value="PPR"/>
    <property type="match status" value="2"/>
</dbReference>
<dbReference type="Proteomes" id="UP000002051">
    <property type="component" value="Chromosome 2"/>
</dbReference>
<sequence>MYNTIFDCLCKEGKPDEALDLYLVMLLKNISPDIITFNTLILVPDLFTYTTLIEALCKEGKLNVAKSVIPVMLKLGIKLDIVAYNSLLNKNVCLSLLIALLHV</sequence>
<organism evidence="4 6">
    <name type="scientific">Medicago truncatula</name>
    <name type="common">Barrel medic</name>
    <name type="synonym">Medicago tribuloides</name>
    <dbReference type="NCBI Taxonomy" id="3880"/>
    <lineage>
        <taxon>Eukaryota</taxon>
        <taxon>Viridiplantae</taxon>
        <taxon>Streptophyta</taxon>
        <taxon>Embryophyta</taxon>
        <taxon>Tracheophyta</taxon>
        <taxon>Spermatophyta</taxon>
        <taxon>Magnoliopsida</taxon>
        <taxon>eudicotyledons</taxon>
        <taxon>Gunneridae</taxon>
        <taxon>Pentapetalae</taxon>
        <taxon>rosids</taxon>
        <taxon>fabids</taxon>
        <taxon>Fabales</taxon>
        <taxon>Fabaceae</taxon>
        <taxon>Papilionoideae</taxon>
        <taxon>50 kb inversion clade</taxon>
        <taxon>NPAAA clade</taxon>
        <taxon>Hologalegina</taxon>
        <taxon>IRL clade</taxon>
        <taxon>Trifolieae</taxon>
        <taxon>Medicago</taxon>
    </lineage>
</organism>
<dbReference type="EnsemblPlants" id="AES67189">
    <property type="protein sequence ID" value="AES67189"/>
    <property type="gene ID" value="MTR_2g087850"/>
</dbReference>
<evidence type="ECO:0000256" key="1">
    <source>
        <dbReference type="ARBA" id="ARBA00007626"/>
    </source>
</evidence>
<evidence type="ECO:0000313" key="6">
    <source>
        <dbReference type="Proteomes" id="UP000002051"/>
    </source>
</evidence>
<evidence type="ECO:0000313" key="4">
    <source>
        <dbReference type="EMBL" id="AES67189.2"/>
    </source>
</evidence>
<protein>
    <submittedName>
        <fullName evidence="4">Pentatricopeptide (PPR) repeat protein</fullName>
    </submittedName>
</protein>
<reference evidence="5" key="3">
    <citation type="submission" date="2015-04" db="UniProtKB">
        <authorList>
            <consortium name="EnsemblPlants"/>
        </authorList>
    </citation>
    <scope>IDENTIFICATION</scope>
    <source>
        <strain evidence="5">cv. Jemalong A17</strain>
    </source>
</reference>
<dbReference type="InterPro" id="IPR002885">
    <property type="entry name" value="PPR_rpt"/>
</dbReference>
<dbReference type="InterPro" id="IPR011990">
    <property type="entry name" value="TPR-like_helical_dom_sf"/>
</dbReference>
<keyword evidence="2" id="KW-0677">Repeat</keyword>
<accession>G7IRI7</accession>
<dbReference type="PaxDb" id="3880-AES67189"/>
<dbReference type="HOGENOM" id="CLU_2267736_0_0_1"/>
<evidence type="ECO:0000313" key="5">
    <source>
        <dbReference type="EnsemblPlants" id="AES67189"/>
    </source>
</evidence>
<dbReference type="Gene3D" id="1.25.40.10">
    <property type="entry name" value="Tetratricopeptide repeat domain"/>
    <property type="match status" value="2"/>
</dbReference>
<dbReference type="AlphaFoldDB" id="G7IRI7"/>
<dbReference type="Pfam" id="PF13041">
    <property type="entry name" value="PPR_2"/>
    <property type="match status" value="2"/>
</dbReference>
<reference evidence="4 6" key="2">
    <citation type="journal article" date="2014" name="BMC Genomics">
        <title>An improved genome release (version Mt4.0) for the model legume Medicago truncatula.</title>
        <authorList>
            <person name="Tang H."/>
            <person name="Krishnakumar V."/>
            <person name="Bidwell S."/>
            <person name="Rosen B."/>
            <person name="Chan A."/>
            <person name="Zhou S."/>
            <person name="Gentzbittel L."/>
            <person name="Childs K.L."/>
            <person name="Yandell M."/>
            <person name="Gundlach H."/>
            <person name="Mayer K.F."/>
            <person name="Schwartz D.C."/>
            <person name="Town C.D."/>
        </authorList>
    </citation>
    <scope>GENOME REANNOTATION</scope>
    <source>
        <strain evidence="5 6">cv. Jemalong A17</strain>
    </source>
</reference>
<accession>A0A0C3V748</accession>
<gene>
    <name evidence="4" type="ordered locus">MTR_2g087850</name>
</gene>
<evidence type="ECO:0000256" key="2">
    <source>
        <dbReference type="ARBA" id="ARBA00022737"/>
    </source>
</evidence>
<dbReference type="EMBL" id="CM001218">
    <property type="protein sequence ID" value="AES67189.2"/>
    <property type="molecule type" value="Genomic_DNA"/>
</dbReference>
<evidence type="ECO:0000256" key="3">
    <source>
        <dbReference type="PROSITE-ProRule" id="PRU00708"/>
    </source>
</evidence>
<feature type="repeat" description="PPR" evidence="3">
    <location>
        <begin position="45"/>
        <end position="79"/>
    </location>
</feature>
<dbReference type="eggNOG" id="KOG4197">
    <property type="taxonomic scope" value="Eukaryota"/>
</dbReference>
<name>G7IRI7_MEDTR</name>